<gene>
    <name evidence="1" type="ORF">EDC91_10665</name>
</gene>
<dbReference type="Proteomes" id="UP000294832">
    <property type="component" value="Unassembled WGS sequence"/>
</dbReference>
<dbReference type="AlphaFoldDB" id="A0A4R2FDX9"/>
<protein>
    <submittedName>
        <fullName evidence="1">Uncharacterized protein</fullName>
    </submittedName>
</protein>
<accession>A0A4R2FDX9</accession>
<evidence type="ECO:0000313" key="2">
    <source>
        <dbReference type="Proteomes" id="UP000294832"/>
    </source>
</evidence>
<evidence type="ECO:0000313" key="1">
    <source>
        <dbReference type="EMBL" id="TCN86790.1"/>
    </source>
</evidence>
<reference evidence="1 2" key="1">
    <citation type="submission" date="2019-03" db="EMBL/GenBank/DDBJ databases">
        <title>Freshwater and sediment microbial communities from various areas in North America, analyzing microbe dynamics in response to fracking.</title>
        <authorList>
            <person name="Lamendella R."/>
        </authorList>
    </citation>
    <scope>NUCLEOTIDE SEQUENCE [LARGE SCALE GENOMIC DNA]</scope>
    <source>
        <strain evidence="1 2">74A</strain>
    </source>
</reference>
<keyword evidence="2" id="KW-1185">Reference proteome</keyword>
<sequence length="79" mass="8910">MHDLSRGIVADAHDKPAGRWRQAMFAADHHEVISQSVVWEGNDVQRMLRRGCRLSLSARQRQGEPARYLAEGMPVIETG</sequence>
<organism evidence="1 2">
    <name type="scientific">Shewanella fodinae</name>
    <dbReference type="NCBI Taxonomy" id="552357"/>
    <lineage>
        <taxon>Bacteria</taxon>
        <taxon>Pseudomonadati</taxon>
        <taxon>Pseudomonadota</taxon>
        <taxon>Gammaproteobacteria</taxon>
        <taxon>Alteromonadales</taxon>
        <taxon>Shewanellaceae</taxon>
        <taxon>Shewanella</taxon>
    </lineage>
</organism>
<comment type="caution">
    <text evidence="1">The sequence shown here is derived from an EMBL/GenBank/DDBJ whole genome shotgun (WGS) entry which is preliminary data.</text>
</comment>
<proteinExistence type="predicted"/>
<dbReference type="EMBL" id="SLWF01000006">
    <property type="protein sequence ID" value="TCN86790.1"/>
    <property type="molecule type" value="Genomic_DNA"/>
</dbReference>
<name>A0A4R2FDX9_9GAMM</name>